<dbReference type="InterPro" id="IPR023406">
    <property type="entry name" value="Topo_IA_AS"/>
</dbReference>
<evidence type="ECO:0000256" key="7">
    <source>
        <dbReference type="PROSITE-ProRule" id="PRU01211"/>
    </source>
</evidence>
<evidence type="ECO:0000256" key="6">
    <source>
        <dbReference type="ARBA" id="ARBA00023157"/>
    </source>
</evidence>
<keyword evidence="11" id="KW-1185">Reference proteome</keyword>
<keyword evidence="9" id="KW-1133">Transmembrane helix</keyword>
<evidence type="ECO:0000313" key="11">
    <source>
        <dbReference type="Proteomes" id="UP000038045"/>
    </source>
</evidence>
<evidence type="ECO:0000256" key="5">
    <source>
        <dbReference type="ARBA" id="ARBA00023049"/>
    </source>
</evidence>
<feature type="transmembrane region" description="Helical" evidence="9">
    <location>
        <begin position="77"/>
        <end position="96"/>
    </location>
</feature>
<keyword evidence="9" id="KW-0472">Membrane</keyword>
<dbReference type="InterPro" id="IPR024079">
    <property type="entry name" value="MetalloPept_cat_dom_sf"/>
</dbReference>
<dbReference type="GO" id="GO:0004222">
    <property type="term" value="F:metalloendopeptidase activity"/>
    <property type="evidence" value="ECO:0007669"/>
    <property type="project" value="UniProtKB-UniRule"/>
</dbReference>
<keyword evidence="9" id="KW-0812">Transmembrane</keyword>
<keyword evidence="3 8" id="KW-0378">Hydrolase</keyword>
<sequence length="473" mass="55991">MKEPPQALNTVELLRVASKNFNIGLQQTMSIAEHLYTHGYTSYPRTETTQYPKQFDFRGKYFVSSLMKPCKYKKTNLKFAILIIILNYILIYGGILNDTSRQWKFPLYFRVDESLYDVDRVIKKAFSRIMEYTCLEFYEYPLYDDFKYGIHFKKGDKPYSDSIGKKLDSNITYIYLNNNWKNNYIMIQSLIIIALGVYPEQTRSDRDKYVHIYWKNIDTKANMIYFNQTKNDTLIPEYDTHFDFGSVVHFKGTSFSINTKETISAYGWYYENYQNMMGQKTVVTFNNYKLLNRHFCSHKINKTILCEKNGYGHPNQRRKCMCPYPFVGDRCQWIMKSATYCPNYQLTAVHHEYRNAVYHFKGYCFTSITATSSNYNVELTIYRLSLESVSPCTRMDGTVEVKYKKDKSIMGLCFCGSSQKNYKIVSEDNIMYFLYYGNLYRHEARIKYVAIQHKNIDKVDSFVGKMLKISHKQ</sequence>
<dbReference type="PANTHER" id="PTHR10127:SF780">
    <property type="entry name" value="METALLOENDOPEPTIDASE"/>
    <property type="match status" value="1"/>
</dbReference>
<protein>
    <recommendedName>
        <fullName evidence="8">Metalloendopeptidase</fullName>
        <ecNumber evidence="8">3.4.24.-</ecNumber>
    </recommendedName>
</protein>
<dbReference type="InterPro" id="IPR006026">
    <property type="entry name" value="Peptidase_Metallo"/>
</dbReference>
<evidence type="ECO:0000256" key="8">
    <source>
        <dbReference type="RuleBase" id="RU361183"/>
    </source>
</evidence>
<evidence type="ECO:0000256" key="2">
    <source>
        <dbReference type="ARBA" id="ARBA00022723"/>
    </source>
</evidence>
<dbReference type="GO" id="GO:0006508">
    <property type="term" value="P:proteolysis"/>
    <property type="evidence" value="ECO:0007669"/>
    <property type="project" value="UniProtKB-KW"/>
</dbReference>
<dbReference type="GO" id="GO:0003917">
    <property type="term" value="F:DNA topoisomerase type I (single strand cut, ATP-independent) activity"/>
    <property type="evidence" value="ECO:0007669"/>
    <property type="project" value="InterPro"/>
</dbReference>
<dbReference type="PANTHER" id="PTHR10127">
    <property type="entry name" value="DISCOIDIN, CUB, EGF, LAMININ , AND ZINC METALLOPROTEASE DOMAIN CONTAINING"/>
    <property type="match status" value="1"/>
</dbReference>
<keyword evidence="4 8" id="KW-0862">Zinc</keyword>
<proteinExistence type="predicted"/>
<evidence type="ECO:0000256" key="1">
    <source>
        <dbReference type="ARBA" id="ARBA00022670"/>
    </source>
</evidence>
<dbReference type="GO" id="GO:0003677">
    <property type="term" value="F:DNA binding"/>
    <property type="evidence" value="ECO:0007669"/>
    <property type="project" value="InterPro"/>
</dbReference>
<keyword evidence="6" id="KW-1015">Disulfide bond</keyword>
<dbReference type="SUPFAM" id="SSF55486">
    <property type="entry name" value="Metalloproteases ('zincins'), catalytic domain"/>
    <property type="match status" value="1"/>
</dbReference>
<dbReference type="PROSITE" id="PS51864">
    <property type="entry name" value="ASTACIN"/>
    <property type="match status" value="1"/>
</dbReference>
<dbReference type="Pfam" id="PF01400">
    <property type="entry name" value="Astacin"/>
    <property type="match status" value="1"/>
</dbReference>
<organism evidence="11 12">
    <name type="scientific">Parastrongyloides trichosuri</name>
    <name type="common">Possum-specific nematode worm</name>
    <dbReference type="NCBI Taxonomy" id="131310"/>
    <lineage>
        <taxon>Eukaryota</taxon>
        <taxon>Metazoa</taxon>
        <taxon>Ecdysozoa</taxon>
        <taxon>Nematoda</taxon>
        <taxon>Chromadorea</taxon>
        <taxon>Rhabditida</taxon>
        <taxon>Tylenchina</taxon>
        <taxon>Panagrolaimomorpha</taxon>
        <taxon>Strongyloidoidea</taxon>
        <taxon>Strongyloididae</taxon>
        <taxon>Parastrongyloides</taxon>
    </lineage>
</organism>
<comment type="cofactor">
    <cofactor evidence="8">
        <name>Zn(2+)</name>
        <dbReference type="ChEBI" id="CHEBI:29105"/>
    </cofactor>
    <text evidence="8">Binds 1 zinc ion per subunit.</text>
</comment>
<dbReference type="InterPro" id="IPR003602">
    <property type="entry name" value="Topo_IA_DNA-bd_dom"/>
</dbReference>
<dbReference type="PRINTS" id="PR00480">
    <property type="entry name" value="ASTACIN"/>
</dbReference>
<evidence type="ECO:0000256" key="4">
    <source>
        <dbReference type="ARBA" id="ARBA00022833"/>
    </source>
</evidence>
<dbReference type="GO" id="GO:0006265">
    <property type="term" value="P:DNA topological change"/>
    <property type="evidence" value="ECO:0007669"/>
    <property type="project" value="InterPro"/>
</dbReference>
<dbReference type="Proteomes" id="UP000038045">
    <property type="component" value="Unplaced"/>
</dbReference>
<dbReference type="Gene3D" id="1.10.290.10">
    <property type="entry name" value="Topoisomerase I, domain 4"/>
    <property type="match status" value="1"/>
</dbReference>
<evidence type="ECO:0000256" key="9">
    <source>
        <dbReference type="SAM" id="Phobius"/>
    </source>
</evidence>
<dbReference type="InterPro" id="IPR013497">
    <property type="entry name" value="Topo_IA_cen"/>
</dbReference>
<evidence type="ECO:0000259" key="10">
    <source>
        <dbReference type="PROSITE" id="PS51864"/>
    </source>
</evidence>
<comment type="caution">
    <text evidence="7">Lacks conserved residue(s) required for the propagation of feature annotation.</text>
</comment>
<dbReference type="Gene3D" id="3.40.390.10">
    <property type="entry name" value="Collagenase (Catalytic Domain)"/>
    <property type="match status" value="1"/>
</dbReference>
<keyword evidence="1 8" id="KW-0645">Protease</keyword>
<dbReference type="EC" id="3.4.24.-" evidence="8"/>
<dbReference type="SMART" id="SM00235">
    <property type="entry name" value="ZnMc"/>
    <property type="match status" value="1"/>
</dbReference>
<reference evidence="12" key="1">
    <citation type="submission" date="2017-02" db="UniProtKB">
        <authorList>
            <consortium name="WormBaseParasite"/>
        </authorList>
    </citation>
    <scope>IDENTIFICATION</scope>
</reference>
<dbReference type="AlphaFoldDB" id="A0A0N4Z1G5"/>
<evidence type="ECO:0000256" key="3">
    <source>
        <dbReference type="ARBA" id="ARBA00022801"/>
    </source>
</evidence>
<dbReference type="WBParaSite" id="PTRK_0000062500.1">
    <property type="protein sequence ID" value="PTRK_0000062500.1"/>
    <property type="gene ID" value="PTRK_0000062500"/>
</dbReference>
<keyword evidence="5 8" id="KW-0482">Metalloprotease</keyword>
<dbReference type="InterPro" id="IPR001506">
    <property type="entry name" value="Peptidase_M12A"/>
</dbReference>
<dbReference type="PROSITE" id="PS01186">
    <property type="entry name" value="EGF_2"/>
    <property type="match status" value="1"/>
</dbReference>
<dbReference type="PROSITE" id="PS00396">
    <property type="entry name" value="TOPO_IA_1"/>
    <property type="match status" value="1"/>
</dbReference>
<evidence type="ECO:0000313" key="12">
    <source>
        <dbReference type="WBParaSite" id="PTRK_0000062500.1"/>
    </source>
</evidence>
<dbReference type="SUPFAM" id="SSF56712">
    <property type="entry name" value="Prokaryotic type I DNA topoisomerase"/>
    <property type="match status" value="1"/>
</dbReference>
<accession>A0A0N4Z1G5</accession>
<dbReference type="Pfam" id="PF01131">
    <property type="entry name" value="Topoisom_bac"/>
    <property type="match status" value="1"/>
</dbReference>
<name>A0A0N4Z1G5_PARTI</name>
<dbReference type="PROSITE" id="PS00022">
    <property type="entry name" value="EGF_1"/>
    <property type="match status" value="1"/>
</dbReference>
<dbReference type="InterPro" id="IPR000742">
    <property type="entry name" value="EGF"/>
</dbReference>
<keyword evidence="2 8" id="KW-0479">Metal-binding</keyword>
<dbReference type="InterPro" id="IPR013826">
    <property type="entry name" value="Topo_IA_cen_sub3"/>
</dbReference>
<feature type="domain" description="Peptidase M12A" evidence="10">
    <location>
        <begin position="93"/>
        <end position="297"/>
    </location>
</feature>
<dbReference type="GO" id="GO:0008270">
    <property type="term" value="F:zinc ion binding"/>
    <property type="evidence" value="ECO:0007669"/>
    <property type="project" value="InterPro"/>
</dbReference>
<dbReference type="SMART" id="SM00437">
    <property type="entry name" value="TOP1Ac"/>
    <property type="match status" value="1"/>
</dbReference>
<dbReference type="InterPro" id="IPR023405">
    <property type="entry name" value="Topo_IA_core_domain"/>
</dbReference>